<name>A0A7W7RA69_KITKI</name>
<dbReference type="RefSeq" id="WP_184945317.1">
    <property type="nucleotide sequence ID" value="NZ_JACHJV010000002.1"/>
</dbReference>
<evidence type="ECO:0000313" key="2">
    <source>
        <dbReference type="EMBL" id="MBB4928285.1"/>
    </source>
</evidence>
<keyword evidence="1" id="KW-1133">Transmembrane helix</keyword>
<evidence type="ECO:0000313" key="3">
    <source>
        <dbReference type="Proteomes" id="UP000540506"/>
    </source>
</evidence>
<dbReference type="EMBL" id="JACHJV010000002">
    <property type="protein sequence ID" value="MBB4928285.1"/>
    <property type="molecule type" value="Genomic_DNA"/>
</dbReference>
<sequence>MSAATLPGFQPLLDTTHQALLLSPYLGAAALAAAGVWAAVVRRRIRSARAALANRTSVEVVPTTGFDPSEGEVGRFSHHLARVRQAAGDIPARGAAVRLRYSADGGRMRCLLEGPARAAAILNLPGFAEVEVRSTRPGQGIEPVRFTTATGATR</sequence>
<gene>
    <name evidence="2" type="ORF">FHR34_007380</name>
</gene>
<keyword evidence="3" id="KW-1185">Reference proteome</keyword>
<dbReference type="AlphaFoldDB" id="A0A7W7RA69"/>
<accession>A0A7W7RA69</accession>
<comment type="caution">
    <text evidence="2">The sequence shown here is derived from an EMBL/GenBank/DDBJ whole genome shotgun (WGS) entry which is preliminary data.</text>
</comment>
<protein>
    <submittedName>
        <fullName evidence="2">Uncharacterized protein</fullName>
    </submittedName>
</protein>
<proteinExistence type="predicted"/>
<organism evidence="2 3">
    <name type="scientific">Kitasatospora kifunensis</name>
    <name type="common">Streptomyces kifunensis</name>
    <dbReference type="NCBI Taxonomy" id="58351"/>
    <lineage>
        <taxon>Bacteria</taxon>
        <taxon>Bacillati</taxon>
        <taxon>Actinomycetota</taxon>
        <taxon>Actinomycetes</taxon>
        <taxon>Kitasatosporales</taxon>
        <taxon>Streptomycetaceae</taxon>
        <taxon>Kitasatospora</taxon>
    </lineage>
</organism>
<reference evidence="2 3" key="1">
    <citation type="submission" date="2020-08" db="EMBL/GenBank/DDBJ databases">
        <title>Sequencing the genomes of 1000 actinobacteria strains.</title>
        <authorList>
            <person name="Klenk H.-P."/>
        </authorList>
    </citation>
    <scope>NUCLEOTIDE SEQUENCE [LARGE SCALE GENOMIC DNA]</scope>
    <source>
        <strain evidence="2 3">DSM 41654</strain>
    </source>
</reference>
<evidence type="ECO:0000256" key="1">
    <source>
        <dbReference type="SAM" id="Phobius"/>
    </source>
</evidence>
<feature type="transmembrane region" description="Helical" evidence="1">
    <location>
        <begin position="20"/>
        <end position="40"/>
    </location>
</feature>
<keyword evidence="1" id="KW-0812">Transmembrane</keyword>
<dbReference type="Proteomes" id="UP000540506">
    <property type="component" value="Unassembled WGS sequence"/>
</dbReference>
<keyword evidence="1" id="KW-0472">Membrane</keyword>